<evidence type="ECO:0000256" key="2">
    <source>
        <dbReference type="ARBA" id="ARBA00023125"/>
    </source>
</evidence>
<dbReference type="GO" id="GO:0003700">
    <property type="term" value="F:DNA-binding transcription factor activity"/>
    <property type="evidence" value="ECO:0007669"/>
    <property type="project" value="TreeGrafter"/>
</dbReference>
<dbReference type="Gene3D" id="1.10.357.10">
    <property type="entry name" value="Tetracycline Repressor, domain 2"/>
    <property type="match status" value="1"/>
</dbReference>
<feature type="DNA-binding region" description="H-T-H motif" evidence="4">
    <location>
        <begin position="11"/>
        <end position="30"/>
    </location>
</feature>
<proteinExistence type="predicted"/>
<feature type="domain" description="HTH tetR-type" evidence="5">
    <location>
        <begin position="1"/>
        <end position="48"/>
    </location>
</feature>
<dbReference type="GO" id="GO:0000976">
    <property type="term" value="F:transcription cis-regulatory region binding"/>
    <property type="evidence" value="ECO:0007669"/>
    <property type="project" value="TreeGrafter"/>
</dbReference>
<evidence type="ECO:0000256" key="4">
    <source>
        <dbReference type="PROSITE-ProRule" id="PRU00335"/>
    </source>
</evidence>
<organism evidence="6 7">
    <name type="scientific">Mycolicibacterium septicum DSM 44393</name>
    <dbReference type="NCBI Taxonomy" id="1341646"/>
    <lineage>
        <taxon>Bacteria</taxon>
        <taxon>Bacillati</taxon>
        <taxon>Actinomycetota</taxon>
        <taxon>Actinomycetes</taxon>
        <taxon>Mycobacteriales</taxon>
        <taxon>Mycobacteriaceae</taxon>
        <taxon>Mycolicibacterium</taxon>
    </lineage>
</organism>
<keyword evidence="1" id="KW-0805">Transcription regulation</keyword>
<reference evidence="6 7" key="1">
    <citation type="submission" date="2020-04" db="EMBL/GenBank/DDBJ databases">
        <title>MicrobeNet Type strains.</title>
        <authorList>
            <person name="Nicholson A.C."/>
        </authorList>
    </citation>
    <scope>NUCLEOTIDE SEQUENCE [LARGE SCALE GENOMIC DNA]</scope>
    <source>
        <strain evidence="6 7">ATCC 700731</strain>
    </source>
</reference>
<dbReference type="EMBL" id="JAAXPJ010000007">
    <property type="protein sequence ID" value="NKZ13054.1"/>
    <property type="molecule type" value="Genomic_DNA"/>
</dbReference>
<dbReference type="PANTHER" id="PTHR30055">
    <property type="entry name" value="HTH-TYPE TRANSCRIPTIONAL REGULATOR RUTR"/>
    <property type="match status" value="1"/>
</dbReference>
<dbReference type="Proteomes" id="UP000518188">
    <property type="component" value="Unassembled WGS sequence"/>
</dbReference>
<dbReference type="InterPro" id="IPR050109">
    <property type="entry name" value="HTH-type_TetR-like_transc_reg"/>
</dbReference>
<evidence type="ECO:0000313" key="7">
    <source>
        <dbReference type="Proteomes" id="UP000518188"/>
    </source>
</evidence>
<sequence length="182" mass="19650">MFGTVGYGAATVDHICARAGLSKRYFYESFTDREALLLACYERCADEIHGAMVSAVVEADDTVDAQLRAALTGYFGAIDADQRRARITLLEILGVSPTVDAAYAAQTERFASSVEVLADSSFKASALAKPQLHIIAQGLIGAITTIATQWLLDHRRRPRAQLIDAAHVLVLAVLDRLSSTPK</sequence>
<evidence type="ECO:0000256" key="1">
    <source>
        <dbReference type="ARBA" id="ARBA00023015"/>
    </source>
</evidence>
<dbReference type="SUPFAM" id="SSF46689">
    <property type="entry name" value="Homeodomain-like"/>
    <property type="match status" value="1"/>
</dbReference>
<dbReference type="InterPro" id="IPR036271">
    <property type="entry name" value="Tet_transcr_reg_TetR-rel_C_sf"/>
</dbReference>
<accession>A0A7X6MRM9</accession>
<dbReference type="Pfam" id="PF00440">
    <property type="entry name" value="TetR_N"/>
    <property type="match status" value="1"/>
</dbReference>
<keyword evidence="2 4" id="KW-0238">DNA-binding</keyword>
<keyword evidence="3" id="KW-0804">Transcription</keyword>
<dbReference type="SUPFAM" id="SSF48498">
    <property type="entry name" value="Tetracyclin repressor-like, C-terminal domain"/>
    <property type="match status" value="1"/>
</dbReference>
<comment type="caution">
    <text evidence="6">The sequence shown here is derived from an EMBL/GenBank/DDBJ whole genome shotgun (WGS) entry which is preliminary data.</text>
</comment>
<evidence type="ECO:0000313" key="6">
    <source>
        <dbReference type="EMBL" id="NKZ13054.1"/>
    </source>
</evidence>
<dbReference type="PROSITE" id="PS50977">
    <property type="entry name" value="HTH_TETR_2"/>
    <property type="match status" value="1"/>
</dbReference>
<dbReference type="PANTHER" id="PTHR30055:SF238">
    <property type="entry name" value="MYCOFACTOCIN BIOSYNTHESIS TRANSCRIPTIONAL REGULATOR MFTR-RELATED"/>
    <property type="match status" value="1"/>
</dbReference>
<evidence type="ECO:0000256" key="3">
    <source>
        <dbReference type="ARBA" id="ARBA00023163"/>
    </source>
</evidence>
<evidence type="ECO:0000259" key="5">
    <source>
        <dbReference type="PROSITE" id="PS50977"/>
    </source>
</evidence>
<name>A0A7X6MRM9_9MYCO</name>
<protein>
    <submittedName>
        <fullName evidence="6">TetR/AcrR family transcriptional regulator</fullName>
    </submittedName>
</protein>
<dbReference type="AlphaFoldDB" id="A0A7X6MRM9"/>
<dbReference type="InterPro" id="IPR009057">
    <property type="entry name" value="Homeodomain-like_sf"/>
</dbReference>
<dbReference type="InterPro" id="IPR001647">
    <property type="entry name" value="HTH_TetR"/>
</dbReference>
<gene>
    <name evidence="6" type="ORF">HGA11_18940</name>
</gene>